<gene>
    <name evidence="1" type="ORF">FB551_2952</name>
</gene>
<organism evidence="1 2">
    <name type="scientific">Chryseobacterium aquifrigidense</name>
    <dbReference type="NCBI Taxonomy" id="558021"/>
    <lineage>
        <taxon>Bacteria</taxon>
        <taxon>Pseudomonadati</taxon>
        <taxon>Bacteroidota</taxon>
        <taxon>Flavobacteriia</taxon>
        <taxon>Flavobacteriales</taxon>
        <taxon>Weeksellaceae</taxon>
        <taxon>Chryseobacterium group</taxon>
        <taxon>Chryseobacterium</taxon>
    </lineage>
</organism>
<sequence>MKKVIAATGLVLVVTLYNYPIFDNKKIIFAVIG</sequence>
<proteinExistence type="predicted"/>
<reference evidence="1 2" key="1">
    <citation type="submission" date="2019-06" db="EMBL/GenBank/DDBJ databases">
        <title>Sorghum-associated microbial communities from plants grown in Nebraska, USA.</title>
        <authorList>
            <person name="Schachtman D."/>
        </authorList>
    </citation>
    <scope>NUCLEOTIDE SEQUENCE [LARGE SCALE GENOMIC DNA]</scope>
    <source>
        <strain evidence="1 2">110</strain>
    </source>
</reference>
<evidence type="ECO:0000313" key="2">
    <source>
        <dbReference type="Proteomes" id="UP000316437"/>
    </source>
</evidence>
<evidence type="ECO:0000313" key="1">
    <source>
        <dbReference type="EMBL" id="TQM23217.1"/>
    </source>
</evidence>
<dbReference type="Proteomes" id="UP000316437">
    <property type="component" value="Unassembled WGS sequence"/>
</dbReference>
<dbReference type="EMBL" id="VFPD01000001">
    <property type="protein sequence ID" value="TQM23217.1"/>
    <property type="molecule type" value="Genomic_DNA"/>
</dbReference>
<accession>A0A543ENQ3</accession>
<protein>
    <submittedName>
        <fullName evidence="1">Uncharacterized protein</fullName>
    </submittedName>
</protein>
<keyword evidence="2" id="KW-1185">Reference proteome</keyword>
<comment type="caution">
    <text evidence="1">The sequence shown here is derived from an EMBL/GenBank/DDBJ whole genome shotgun (WGS) entry which is preliminary data.</text>
</comment>
<dbReference type="AlphaFoldDB" id="A0A543ENQ3"/>
<name>A0A543ENQ3_9FLAO</name>